<evidence type="ECO:0000313" key="1">
    <source>
        <dbReference type="EMBL" id="KAI3740034.1"/>
    </source>
</evidence>
<accession>A0ACB9D0B3</accession>
<dbReference type="EMBL" id="CM042013">
    <property type="protein sequence ID" value="KAI3740034.1"/>
    <property type="molecule type" value="Genomic_DNA"/>
</dbReference>
<evidence type="ECO:0000313" key="2">
    <source>
        <dbReference type="Proteomes" id="UP001055811"/>
    </source>
</evidence>
<proteinExistence type="predicted"/>
<reference evidence="1 2" key="2">
    <citation type="journal article" date="2022" name="Mol. Ecol. Resour.">
        <title>The genomes of chicory, endive, great burdock and yacon provide insights into Asteraceae paleo-polyploidization history and plant inulin production.</title>
        <authorList>
            <person name="Fan W."/>
            <person name="Wang S."/>
            <person name="Wang H."/>
            <person name="Wang A."/>
            <person name="Jiang F."/>
            <person name="Liu H."/>
            <person name="Zhao H."/>
            <person name="Xu D."/>
            <person name="Zhang Y."/>
        </authorList>
    </citation>
    <scope>NUCLEOTIDE SEQUENCE [LARGE SCALE GENOMIC DNA]</scope>
    <source>
        <strain evidence="2">cv. Punajuju</strain>
        <tissue evidence="1">Leaves</tissue>
    </source>
</reference>
<name>A0ACB9D0B3_CICIN</name>
<comment type="caution">
    <text evidence="1">The sequence shown here is derived from an EMBL/GenBank/DDBJ whole genome shotgun (WGS) entry which is preliminary data.</text>
</comment>
<reference evidence="2" key="1">
    <citation type="journal article" date="2022" name="Mol. Ecol. Resour.">
        <title>The genomes of chicory, endive, great burdock and yacon provide insights into Asteraceae palaeo-polyploidization history and plant inulin production.</title>
        <authorList>
            <person name="Fan W."/>
            <person name="Wang S."/>
            <person name="Wang H."/>
            <person name="Wang A."/>
            <person name="Jiang F."/>
            <person name="Liu H."/>
            <person name="Zhao H."/>
            <person name="Xu D."/>
            <person name="Zhang Y."/>
        </authorList>
    </citation>
    <scope>NUCLEOTIDE SEQUENCE [LARGE SCALE GENOMIC DNA]</scope>
    <source>
        <strain evidence="2">cv. Punajuju</strain>
    </source>
</reference>
<dbReference type="Proteomes" id="UP001055811">
    <property type="component" value="Linkage Group LG05"/>
</dbReference>
<sequence>MHYLYVKVVKAKSLPPKEGNDHDFPDPYIEIKLGNFIACTTHFENSPNPEWNQVFAFPKERIQSLTLELIVKDKAIENDDNSIGGVSFDINELPVRVPPDSPLAAQWYRLDNRNGELMVAVWMGTQADESFPDAWHLDALSVNSASVTNIRSKVYLSPRLWYLRVHIIEAQELQITNVRQPEIVVKGAVMNMVLKTKILPRPSWNEDLMFVVAEPFDEQLVLSIEEKIGIKEEVLGRCSIPLHSVEKRIDNLVISSKWYNLEKNTVARLPARNDGLL</sequence>
<gene>
    <name evidence="1" type="ORF">L2E82_30451</name>
</gene>
<keyword evidence="2" id="KW-1185">Reference proteome</keyword>
<organism evidence="1 2">
    <name type="scientific">Cichorium intybus</name>
    <name type="common">Chicory</name>
    <dbReference type="NCBI Taxonomy" id="13427"/>
    <lineage>
        <taxon>Eukaryota</taxon>
        <taxon>Viridiplantae</taxon>
        <taxon>Streptophyta</taxon>
        <taxon>Embryophyta</taxon>
        <taxon>Tracheophyta</taxon>
        <taxon>Spermatophyta</taxon>
        <taxon>Magnoliopsida</taxon>
        <taxon>eudicotyledons</taxon>
        <taxon>Gunneridae</taxon>
        <taxon>Pentapetalae</taxon>
        <taxon>asterids</taxon>
        <taxon>campanulids</taxon>
        <taxon>Asterales</taxon>
        <taxon>Asteraceae</taxon>
        <taxon>Cichorioideae</taxon>
        <taxon>Cichorieae</taxon>
        <taxon>Cichoriinae</taxon>
        <taxon>Cichorium</taxon>
    </lineage>
</organism>
<protein>
    <submittedName>
        <fullName evidence="1">Uncharacterized protein</fullName>
    </submittedName>
</protein>